<accession>A0A3E5HIS9</accession>
<gene>
    <name evidence="1" type="ORF">DXA79_08870</name>
</gene>
<dbReference type="Gene3D" id="2.60.40.10">
    <property type="entry name" value="Immunoglobulins"/>
    <property type="match status" value="1"/>
</dbReference>
<dbReference type="AlphaFoldDB" id="A0A3E5HIS9"/>
<evidence type="ECO:0000313" key="2">
    <source>
        <dbReference type="Proteomes" id="UP000261031"/>
    </source>
</evidence>
<comment type="caution">
    <text evidence="1">The sequence shown here is derived from an EMBL/GenBank/DDBJ whole genome shotgun (WGS) entry which is preliminary data.</text>
</comment>
<evidence type="ECO:0000313" key="1">
    <source>
        <dbReference type="EMBL" id="RGP01361.1"/>
    </source>
</evidence>
<proteinExistence type="predicted"/>
<dbReference type="InterPro" id="IPR013783">
    <property type="entry name" value="Ig-like_fold"/>
</dbReference>
<dbReference type="Proteomes" id="UP000261031">
    <property type="component" value="Unassembled WGS sequence"/>
</dbReference>
<reference evidence="1 2" key="1">
    <citation type="submission" date="2018-08" db="EMBL/GenBank/DDBJ databases">
        <title>A genome reference for cultivated species of the human gut microbiota.</title>
        <authorList>
            <person name="Zou Y."/>
            <person name="Xue W."/>
            <person name="Luo G."/>
        </authorList>
    </citation>
    <scope>NUCLEOTIDE SEQUENCE [LARGE SCALE GENOMIC DNA]</scope>
    <source>
        <strain evidence="1 2">OF05-12</strain>
    </source>
</reference>
<dbReference type="GO" id="GO:0005975">
    <property type="term" value="P:carbohydrate metabolic process"/>
    <property type="evidence" value="ECO:0007669"/>
    <property type="project" value="UniProtKB-ARBA"/>
</dbReference>
<organism evidence="1 2">
    <name type="scientific">Bifidobacterium pseudocatenulatum</name>
    <dbReference type="NCBI Taxonomy" id="28026"/>
    <lineage>
        <taxon>Bacteria</taxon>
        <taxon>Bacillati</taxon>
        <taxon>Actinomycetota</taxon>
        <taxon>Actinomycetes</taxon>
        <taxon>Bifidobacteriales</taxon>
        <taxon>Bifidobacteriaceae</taxon>
        <taxon>Bifidobacterium</taxon>
    </lineage>
</organism>
<name>A0A3E5HIS9_BIFPS</name>
<protein>
    <submittedName>
        <fullName evidence="1">Uncharacterized protein</fullName>
    </submittedName>
</protein>
<sequence>MDSMVLQQNKTTTLSGSAQKSSSGKTISVTLREGKHKYASSSTIDKAGKFSIKLPRIKGSLAQYTMEFAIATTVMKTRYMMYAWANFL</sequence>
<dbReference type="EMBL" id="QSWD01000007">
    <property type="protein sequence ID" value="RGP01361.1"/>
    <property type="molecule type" value="Genomic_DNA"/>
</dbReference>